<dbReference type="AlphaFoldDB" id="A0A7N9CGS6"/>
<organism evidence="2 3">
    <name type="scientific">Macaca fascicularis</name>
    <name type="common">Crab-eating macaque</name>
    <name type="synonym">Cynomolgus monkey</name>
    <dbReference type="NCBI Taxonomy" id="9541"/>
    <lineage>
        <taxon>Eukaryota</taxon>
        <taxon>Metazoa</taxon>
        <taxon>Chordata</taxon>
        <taxon>Craniata</taxon>
        <taxon>Vertebrata</taxon>
        <taxon>Euteleostomi</taxon>
        <taxon>Mammalia</taxon>
        <taxon>Eutheria</taxon>
        <taxon>Euarchontoglires</taxon>
        <taxon>Primates</taxon>
        <taxon>Haplorrhini</taxon>
        <taxon>Catarrhini</taxon>
        <taxon>Cercopithecidae</taxon>
        <taxon>Cercopithecinae</taxon>
        <taxon>Macaca</taxon>
    </lineage>
</organism>
<feature type="compositionally biased region" description="Basic residues" evidence="1">
    <location>
        <begin position="26"/>
        <end position="38"/>
    </location>
</feature>
<feature type="region of interest" description="Disordered" evidence="1">
    <location>
        <begin position="23"/>
        <end position="50"/>
    </location>
</feature>
<sequence length="249" mass="26814">RGFLPGFSDSSWAKTEGDIETEAWHRRSGVRAKSHSPRRGSQGLRPQRLSIDWGGPALGIPHLRRVSLPPSPNLCRVLLPGYSRCGLSSHSHLVSGSTETNQRRWGPCSEVPANPLGLRFSPDPKEGVMESRTLLLLLSGTPALTETWAGDCGIQREMASVKRSEGPAQRGRRTRGAAPGGGSRGSQPLRAPRFPLHEVFQHRLVLAQPRGVLLHLRGLRGRHAVRAVRQRRGESEDAAAGAVGGAGAA</sequence>
<dbReference type="GeneTree" id="ENSGT01050000247725"/>
<evidence type="ECO:0000313" key="2">
    <source>
        <dbReference type="Ensembl" id="ENSMFAP00000049974.1"/>
    </source>
</evidence>
<reference evidence="2 3" key="1">
    <citation type="submission" date="2013-03" db="EMBL/GenBank/DDBJ databases">
        <authorList>
            <person name="Warren W."/>
            <person name="Wilson R.K."/>
        </authorList>
    </citation>
    <scope>NUCLEOTIDE SEQUENCE</scope>
</reference>
<feature type="region of interest" description="Disordered" evidence="1">
    <location>
        <begin position="228"/>
        <end position="249"/>
    </location>
</feature>
<keyword evidence="3" id="KW-1185">Reference proteome</keyword>
<reference evidence="2" key="2">
    <citation type="submission" date="2025-08" db="UniProtKB">
        <authorList>
            <consortium name="Ensembl"/>
        </authorList>
    </citation>
    <scope>IDENTIFICATION</scope>
</reference>
<evidence type="ECO:0000256" key="1">
    <source>
        <dbReference type="SAM" id="MobiDB-lite"/>
    </source>
</evidence>
<accession>A0A7N9CGS6</accession>
<reference evidence="2" key="3">
    <citation type="submission" date="2025-09" db="UniProtKB">
        <authorList>
            <consortium name="Ensembl"/>
        </authorList>
    </citation>
    <scope>IDENTIFICATION</scope>
</reference>
<proteinExistence type="predicted"/>
<protein>
    <submittedName>
        <fullName evidence="2">Uncharacterized protein</fullName>
    </submittedName>
</protein>
<evidence type="ECO:0000313" key="3">
    <source>
        <dbReference type="Proteomes" id="UP000233100"/>
    </source>
</evidence>
<dbReference type="Proteomes" id="UP000233100">
    <property type="component" value="Chromosome 4"/>
</dbReference>
<feature type="region of interest" description="Disordered" evidence="1">
    <location>
        <begin position="160"/>
        <end position="190"/>
    </location>
</feature>
<name>A0A7N9CGS6_MACFA</name>
<dbReference type="Ensembl" id="ENSMFAT00000095787.1">
    <property type="protein sequence ID" value="ENSMFAP00000049974.1"/>
    <property type="gene ID" value="ENSMFAG00000052002.1"/>
</dbReference>